<sequence>MRRPPFTGTELEQSVRATQGAEVKIAFIGGGNMATALIGGLVGKVAEPGNIHVVDVNADALQSLKDKFGVTTAAAIDGTVASCDVVVLAVKPQQLRDVVAILKPFIGAQLVLTIAAGIRIADISRWLDGHQAVVRAMPNTPALIGRGISGVAANQEVTTLQRAQADSILKAVGETLWVSAEDQLDAVTAISGSGPAYVFYFLEAMEKAAAELGLSPADGMQLAKATFEGATELARRSEEPVGTLRERVTSKGGTTYAALVSMEQSGVKDAIVTALKAAAARSKELGDEFGKA</sequence>
<dbReference type="InterPro" id="IPR008927">
    <property type="entry name" value="6-PGluconate_DH-like_C_sf"/>
</dbReference>
<dbReference type="PROSITE" id="PS00521">
    <property type="entry name" value="P5CR"/>
    <property type="match status" value="1"/>
</dbReference>
<evidence type="ECO:0000256" key="4">
    <source>
        <dbReference type="HAMAP-Rule" id="MF_01925"/>
    </source>
</evidence>
<dbReference type="SUPFAM" id="SSF48179">
    <property type="entry name" value="6-phosphogluconate dehydrogenase C-terminal domain-like"/>
    <property type="match status" value="1"/>
</dbReference>
<dbReference type="PIRSF" id="PIRSF000193">
    <property type="entry name" value="Pyrrol-5-carb_rd"/>
    <property type="match status" value="1"/>
</dbReference>
<keyword evidence="4 6" id="KW-0641">Proline biosynthesis</keyword>
<keyword evidence="4 6" id="KW-0028">Amino-acid biosynthesis</keyword>
<dbReference type="Gene3D" id="3.40.50.720">
    <property type="entry name" value="NAD(P)-binding Rossmann-like Domain"/>
    <property type="match status" value="1"/>
</dbReference>
<gene>
    <name evidence="4" type="primary">proC</name>
    <name evidence="9" type="ORF">HNO84_22470</name>
</gene>
<comment type="function">
    <text evidence="4">Catalyzes the reduction of 1-pyrroline-5-carboxylate (PCA) to L-proline.</text>
</comment>
<evidence type="ECO:0000313" key="9">
    <source>
        <dbReference type="EMBL" id="NUU04382.1"/>
    </source>
</evidence>
<name>A0ABX2M126_9BURK</name>
<keyword evidence="4" id="KW-0963">Cytoplasm</keyword>
<evidence type="ECO:0000259" key="7">
    <source>
        <dbReference type="Pfam" id="PF03807"/>
    </source>
</evidence>
<dbReference type="GO" id="GO:0004735">
    <property type="term" value="F:pyrroline-5-carboxylate reductase activity"/>
    <property type="evidence" value="ECO:0007669"/>
    <property type="project" value="UniProtKB-EC"/>
</dbReference>
<evidence type="ECO:0000256" key="3">
    <source>
        <dbReference type="ARBA" id="ARBA00023002"/>
    </source>
</evidence>
<dbReference type="EC" id="1.5.1.2" evidence="4 5"/>
<dbReference type="InterPro" id="IPR053790">
    <property type="entry name" value="P5CR-like_CS"/>
</dbReference>
<dbReference type="EMBL" id="JABFMT010000041">
    <property type="protein sequence ID" value="NUU04382.1"/>
    <property type="molecule type" value="Genomic_DNA"/>
</dbReference>
<dbReference type="InterPro" id="IPR029036">
    <property type="entry name" value="P5CR_dimer"/>
</dbReference>
<dbReference type="SUPFAM" id="SSF51735">
    <property type="entry name" value="NAD(P)-binding Rossmann-fold domains"/>
    <property type="match status" value="1"/>
</dbReference>
<comment type="subcellular location">
    <subcellularLocation>
        <location evidence="4">Cytoplasm</location>
    </subcellularLocation>
</comment>
<feature type="domain" description="Pyrroline-5-carboxylate reductase catalytic N-terminal" evidence="7">
    <location>
        <begin position="24"/>
        <end position="117"/>
    </location>
</feature>
<evidence type="ECO:0000256" key="1">
    <source>
        <dbReference type="ARBA" id="ARBA00005525"/>
    </source>
</evidence>
<dbReference type="InterPro" id="IPR000304">
    <property type="entry name" value="Pyrroline-COOH_reductase"/>
</dbReference>
<proteinExistence type="inferred from homology"/>
<evidence type="ECO:0000256" key="5">
    <source>
        <dbReference type="NCBIfam" id="TIGR00112"/>
    </source>
</evidence>
<dbReference type="PANTHER" id="PTHR11645">
    <property type="entry name" value="PYRROLINE-5-CARBOXYLATE REDUCTASE"/>
    <property type="match status" value="1"/>
</dbReference>
<comment type="catalytic activity">
    <reaction evidence="4 6">
        <text>L-proline + NADP(+) = (S)-1-pyrroline-5-carboxylate + NADPH + 2 H(+)</text>
        <dbReference type="Rhea" id="RHEA:14109"/>
        <dbReference type="ChEBI" id="CHEBI:15378"/>
        <dbReference type="ChEBI" id="CHEBI:17388"/>
        <dbReference type="ChEBI" id="CHEBI:57783"/>
        <dbReference type="ChEBI" id="CHEBI:58349"/>
        <dbReference type="ChEBI" id="CHEBI:60039"/>
        <dbReference type="EC" id="1.5.1.2"/>
    </reaction>
</comment>
<dbReference type="InterPro" id="IPR028939">
    <property type="entry name" value="P5C_Rdtase_cat_N"/>
</dbReference>
<comment type="similarity">
    <text evidence="1 4 6">Belongs to the pyrroline-5-carboxylate reductase family.</text>
</comment>
<dbReference type="PANTHER" id="PTHR11645:SF0">
    <property type="entry name" value="PYRROLINE-5-CARBOXYLATE REDUCTASE 3"/>
    <property type="match status" value="1"/>
</dbReference>
<organism evidence="9 10">
    <name type="scientific">Herbaspirillum robiniae</name>
    <dbReference type="NCBI Taxonomy" id="2014887"/>
    <lineage>
        <taxon>Bacteria</taxon>
        <taxon>Pseudomonadati</taxon>
        <taxon>Pseudomonadota</taxon>
        <taxon>Betaproteobacteria</taxon>
        <taxon>Burkholderiales</taxon>
        <taxon>Oxalobacteraceae</taxon>
        <taxon>Herbaspirillum</taxon>
    </lineage>
</organism>
<protein>
    <recommendedName>
        <fullName evidence="4 5">Pyrroline-5-carboxylate reductase</fullName>
        <shortName evidence="4">P5C reductase</shortName>
        <shortName evidence="4">P5CR</shortName>
        <ecNumber evidence="4 5">1.5.1.2</ecNumber>
    </recommendedName>
    <alternativeName>
        <fullName evidence="4">PCA reductase</fullName>
    </alternativeName>
</protein>
<keyword evidence="2 4" id="KW-0521">NADP</keyword>
<dbReference type="InterPro" id="IPR036291">
    <property type="entry name" value="NAD(P)-bd_dom_sf"/>
</dbReference>
<evidence type="ECO:0000259" key="8">
    <source>
        <dbReference type="Pfam" id="PF14748"/>
    </source>
</evidence>
<dbReference type="Pfam" id="PF14748">
    <property type="entry name" value="P5CR_dimer"/>
    <property type="match status" value="1"/>
</dbReference>
<dbReference type="NCBIfam" id="TIGR00112">
    <property type="entry name" value="proC"/>
    <property type="match status" value="1"/>
</dbReference>
<dbReference type="HAMAP" id="MF_01925">
    <property type="entry name" value="P5C_reductase"/>
    <property type="match status" value="1"/>
</dbReference>
<keyword evidence="10" id="KW-1185">Reference proteome</keyword>
<feature type="domain" description="Pyrroline-5-carboxylate reductase dimerisation" evidence="8">
    <location>
        <begin position="181"/>
        <end position="285"/>
    </location>
</feature>
<reference evidence="9 10" key="1">
    <citation type="journal article" date="2020" name="Front. Plant Sci.">
        <title>Isolation of Rhizosphere Bacteria That Improve Quality and Water Stress Tolerance in Greenhouse Ornamentals.</title>
        <authorList>
            <person name="Nordstedt N.P."/>
            <person name="Jones M.L."/>
        </authorList>
    </citation>
    <scope>NUCLEOTIDE SEQUENCE [LARGE SCALE GENOMIC DNA]</scope>
    <source>
        <strain evidence="9 10">C6C2</strain>
    </source>
</reference>
<dbReference type="Gene3D" id="1.10.3730.10">
    <property type="entry name" value="ProC C-terminal domain-like"/>
    <property type="match status" value="1"/>
</dbReference>
<accession>A0ABX2M126</accession>
<comment type="pathway">
    <text evidence="4 6">Amino-acid biosynthesis; L-proline biosynthesis; L-proline from L-glutamate 5-semialdehyde: step 1/1.</text>
</comment>
<dbReference type="Pfam" id="PF03807">
    <property type="entry name" value="F420_oxidored"/>
    <property type="match status" value="1"/>
</dbReference>
<dbReference type="Proteomes" id="UP000536746">
    <property type="component" value="Unassembled WGS sequence"/>
</dbReference>
<comment type="caution">
    <text evidence="9">The sequence shown here is derived from an EMBL/GenBank/DDBJ whole genome shotgun (WGS) entry which is preliminary data.</text>
</comment>
<evidence type="ECO:0000256" key="2">
    <source>
        <dbReference type="ARBA" id="ARBA00022857"/>
    </source>
</evidence>
<evidence type="ECO:0000313" key="10">
    <source>
        <dbReference type="Proteomes" id="UP000536746"/>
    </source>
</evidence>
<comment type="catalytic activity">
    <reaction evidence="4">
        <text>L-proline + NAD(+) = (S)-1-pyrroline-5-carboxylate + NADH + 2 H(+)</text>
        <dbReference type="Rhea" id="RHEA:14105"/>
        <dbReference type="ChEBI" id="CHEBI:15378"/>
        <dbReference type="ChEBI" id="CHEBI:17388"/>
        <dbReference type="ChEBI" id="CHEBI:57540"/>
        <dbReference type="ChEBI" id="CHEBI:57945"/>
        <dbReference type="ChEBI" id="CHEBI:60039"/>
        <dbReference type="EC" id="1.5.1.2"/>
    </reaction>
</comment>
<keyword evidence="3 4" id="KW-0560">Oxidoreductase</keyword>
<evidence type="ECO:0000256" key="6">
    <source>
        <dbReference type="RuleBase" id="RU003903"/>
    </source>
</evidence>